<feature type="compositionally biased region" description="Polar residues" evidence="1">
    <location>
        <begin position="592"/>
        <end position="605"/>
    </location>
</feature>
<name>A0AAN9HMG6_CROPI</name>
<keyword evidence="3" id="KW-1185">Reference proteome</keyword>
<feature type="compositionally biased region" description="Basic and acidic residues" evidence="1">
    <location>
        <begin position="555"/>
        <end position="571"/>
    </location>
</feature>
<reference evidence="2 3" key="1">
    <citation type="submission" date="2024-01" db="EMBL/GenBank/DDBJ databases">
        <title>The genomes of 5 underutilized Papilionoideae crops provide insights into root nodulation and disease resistanc.</title>
        <authorList>
            <person name="Yuan L."/>
        </authorList>
    </citation>
    <scope>NUCLEOTIDE SEQUENCE [LARGE SCALE GENOMIC DNA]</scope>
    <source>
        <strain evidence="2">ZHUSHIDOU_FW_LH</strain>
        <tissue evidence="2">Leaf</tissue>
    </source>
</reference>
<dbReference type="AlphaFoldDB" id="A0AAN9HMG6"/>
<feature type="region of interest" description="Disordered" evidence="1">
    <location>
        <begin position="547"/>
        <end position="614"/>
    </location>
</feature>
<comment type="caution">
    <text evidence="2">The sequence shown here is derived from an EMBL/GenBank/DDBJ whole genome shotgun (WGS) entry which is preliminary data.</text>
</comment>
<evidence type="ECO:0000256" key="1">
    <source>
        <dbReference type="SAM" id="MobiDB-lite"/>
    </source>
</evidence>
<feature type="region of interest" description="Disordered" evidence="1">
    <location>
        <begin position="184"/>
        <end position="320"/>
    </location>
</feature>
<evidence type="ECO:0008006" key="4">
    <source>
        <dbReference type="Google" id="ProtNLM"/>
    </source>
</evidence>
<dbReference type="Proteomes" id="UP001372338">
    <property type="component" value="Unassembled WGS sequence"/>
</dbReference>
<accession>A0AAN9HMG6</accession>
<sequence>MKLKVIFTNTFYAFRFTSLSLNSELPRNPRHSHSPPPLFTEPILFIFRGIVLLFMAWDLELWSSSFDQVASDGVYSEQPEWQCSFYLGRERERIKLLNAAISTLKDDHADDDTEVQLLLDKPAETVHEIVEALQRDNFHDKHCQHLQMVIFNPMVNAVEPALEKDCGSVESNIVIKEEEKELCGTTENSGSSELLLELRGKSSNDPEKNEGKELCGTSEKSRSSELILELHGKSSNDPEKKEGKELCGTSEKSRSSELLLELHVKSSNDPEKKEGRELRVTSEKSRSSELLLELKGKSSNDPEKKEGTELHGTSENSRRSELLLELHGKRSNDPGKIHVEKSPLLQELLAKSLVTTPDFGAISCAPDHSNVMKLSGTSDNKVTENEVRSQLIASGIKGRKRYPSSRVSASQHRGSESYDLDKKLCDLARKSAPRAYGKKGSKVAPAEDSDFMKLPPLQVVYPQEFTLDDTSLCSLKESNANKSQEMTNIENTSPIHAENSALISLLERPSKRALYTGLQLTHGQKQPQGLKSKIVADISKFKMSFSPKPKSLGKRKAESEAFSARELHDSPTEFDANTSIVESTKRQRKSKTSIGSASSNESINGKITKRAALPGQDEIDSRAIVPYNSQFSELQMRRLWPITPKIQNSIVNFGQPSPESVSMDNGSQVNLHSCEPHSLQDSKDAQLITLQKMTLTALKDMAKRYELKKYHKLRKAELVQLLVERMSNC</sequence>
<feature type="compositionally biased region" description="Basic and acidic residues" evidence="1">
    <location>
        <begin position="196"/>
        <end position="309"/>
    </location>
</feature>
<protein>
    <recommendedName>
        <fullName evidence="4">Rho termination factor N-terminal domain-containing protein</fullName>
    </recommendedName>
</protein>
<evidence type="ECO:0000313" key="2">
    <source>
        <dbReference type="EMBL" id="KAK7244590.1"/>
    </source>
</evidence>
<gene>
    <name evidence="2" type="ORF">RIF29_39414</name>
</gene>
<organism evidence="2 3">
    <name type="scientific">Crotalaria pallida</name>
    <name type="common">Smooth rattlebox</name>
    <name type="synonym">Crotalaria striata</name>
    <dbReference type="NCBI Taxonomy" id="3830"/>
    <lineage>
        <taxon>Eukaryota</taxon>
        <taxon>Viridiplantae</taxon>
        <taxon>Streptophyta</taxon>
        <taxon>Embryophyta</taxon>
        <taxon>Tracheophyta</taxon>
        <taxon>Spermatophyta</taxon>
        <taxon>Magnoliopsida</taxon>
        <taxon>eudicotyledons</taxon>
        <taxon>Gunneridae</taxon>
        <taxon>Pentapetalae</taxon>
        <taxon>rosids</taxon>
        <taxon>fabids</taxon>
        <taxon>Fabales</taxon>
        <taxon>Fabaceae</taxon>
        <taxon>Papilionoideae</taxon>
        <taxon>50 kb inversion clade</taxon>
        <taxon>genistoids sensu lato</taxon>
        <taxon>core genistoids</taxon>
        <taxon>Crotalarieae</taxon>
        <taxon>Crotalaria</taxon>
    </lineage>
</organism>
<proteinExistence type="predicted"/>
<evidence type="ECO:0000313" key="3">
    <source>
        <dbReference type="Proteomes" id="UP001372338"/>
    </source>
</evidence>
<dbReference type="EMBL" id="JAYWIO010000008">
    <property type="protein sequence ID" value="KAK7244590.1"/>
    <property type="molecule type" value="Genomic_DNA"/>
</dbReference>